<dbReference type="AlphaFoldDB" id="A0A8S1R0W6"/>
<name>A0A8S1R0W6_9CILI</name>
<sequence length="768" mass="89008">MQSTYQNKYGFGENFQESENSEESQDIIIIEPLDEQKQAINKTNALYLSTQNQANPNYSSIQRPGQSSIIDSRIQQTNQSFQSEHKPYFQQSQKPRHEQPISNTRGYDLNSIQQTQQQFTKQPLFKPNASPQQQPIIEVQPRVTSSIIKQTNKQFQQPIYDSEEEIQKNEVQLKTSLKQPSVGELPNVSNLTNSDIPLGGKTGQNQYPPPNREPIASVLTGKDKQQLIANAKQQLQTLELLPSKLSSQNYSGQDICEIVVQKNGLIKLQQDLNNILSNDHNSIILVAIIGQNKSGKSTLLNEIAHTNSKSKFGNNGIYMLSKPLVIEQKSYYFIDCQCTDNQMLQAFVTLSSSTLLYNTLKLDDNSIQYFPVLDTILRLFGNEYALMQLLPNFIWVQRDTLQARPITELQEFLVKANKSQQFEKLIKQRDVAFIAPQGSSEYQASISSLKDRITLGSVCKQVNSYNLNGPLMYLYMEQIVDLLNKPVSLQLDQLWVSICEDYTKDIYNQSLKSFVQSVENWMKENQKVNEIEIYKQFRDFKDISLQKIFPTCFLNNKNRSYQQYKKTLQEILAFKEKQAYQFCFYTSQCDNDNLLTKNINKMNYKDIDSFSQTFNNMIDLLLKQNYQFQQCTAFTESLQRNYNKMIEDLFSKYSKIQANSEEQQLNLQQSKVQVINKEEELKKKKEQVNFQEKKRNLLIQEIKDLQEQIRLEKESIGPDARQSQQGPSEDQLLGMKQKIAQNKQEIQSLKKQIQDAERRKNEEGCIIY</sequence>
<keyword evidence="3" id="KW-1185">Reference proteome</keyword>
<organism evidence="2 3">
    <name type="scientific">Paramecium sonneborni</name>
    <dbReference type="NCBI Taxonomy" id="65129"/>
    <lineage>
        <taxon>Eukaryota</taxon>
        <taxon>Sar</taxon>
        <taxon>Alveolata</taxon>
        <taxon>Ciliophora</taxon>
        <taxon>Intramacronucleata</taxon>
        <taxon>Oligohymenophorea</taxon>
        <taxon>Peniculida</taxon>
        <taxon>Parameciidae</taxon>
        <taxon>Paramecium</taxon>
    </lineage>
</organism>
<accession>A0A8S1R0W6</accession>
<feature type="region of interest" description="Disordered" evidence="1">
    <location>
        <begin position="74"/>
        <end position="102"/>
    </location>
</feature>
<dbReference type="EMBL" id="CAJJDN010000132">
    <property type="protein sequence ID" value="CAD8121518.1"/>
    <property type="molecule type" value="Genomic_DNA"/>
</dbReference>
<evidence type="ECO:0000256" key="1">
    <source>
        <dbReference type="SAM" id="MobiDB-lite"/>
    </source>
</evidence>
<dbReference type="PANTHER" id="PTHR10751">
    <property type="entry name" value="GUANYLATE BINDING PROTEIN"/>
    <property type="match status" value="1"/>
</dbReference>
<evidence type="ECO:0000313" key="2">
    <source>
        <dbReference type="EMBL" id="CAD8121518.1"/>
    </source>
</evidence>
<dbReference type="OrthoDB" id="2135133at2759"/>
<evidence type="ECO:0000313" key="3">
    <source>
        <dbReference type="Proteomes" id="UP000692954"/>
    </source>
</evidence>
<proteinExistence type="predicted"/>
<reference evidence="2" key="1">
    <citation type="submission" date="2021-01" db="EMBL/GenBank/DDBJ databases">
        <authorList>
            <consortium name="Genoscope - CEA"/>
            <person name="William W."/>
        </authorList>
    </citation>
    <scope>NUCLEOTIDE SEQUENCE</scope>
</reference>
<feature type="region of interest" description="Disordered" evidence="1">
    <location>
        <begin position="182"/>
        <end position="210"/>
    </location>
</feature>
<dbReference type="Proteomes" id="UP000692954">
    <property type="component" value="Unassembled WGS sequence"/>
</dbReference>
<gene>
    <name evidence="2" type="ORF">PSON_ATCC_30995.1.T1320170</name>
</gene>
<feature type="region of interest" description="Disordered" evidence="1">
    <location>
        <begin position="713"/>
        <end position="736"/>
    </location>
</feature>
<feature type="region of interest" description="Disordered" evidence="1">
    <location>
        <begin position="1"/>
        <end position="23"/>
    </location>
</feature>
<comment type="caution">
    <text evidence="2">The sequence shown here is derived from an EMBL/GenBank/DDBJ whole genome shotgun (WGS) entry which is preliminary data.</text>
</comment>
<protein>
    <submittedName>
        <fullName evidence="2">Uncharacterized protein</fullName>
    </submittedName>
</protein>